<evidence type="ECO:0000256" key="10">
    <source>
        <dbReference type="ARBA" id="ARBA00023315"/>
    </source>
</evidence>
<dbReference type="FunFam" id="3.40.47.10:FF:000009">
    <property type="entry name" value="3-oxoacyl-[acyl-carrier-protein] synthase 2"/>
    <property type="match status" value="1"/>
</dbReference>
<dbReference type="InterPro" id="IPR017568">
    <property type="entry name" value="3-oxoacyl-ACP_synth-2"/>
</dbReference>
<evidence type="ECO:0000313" key="18">
    <source>
        <dbReference type="EMBL" id="MXY93103.1"/>
    </source>
</evidence>
<evidence type="ECO:0000256" key="1">
    <source>
        <dbReference type="ARBA" id="ARBA00005194"/>
    </source>
</evidence>
<evidence type="ECO:0000256" key="9">
    <source>
        <dbReference type="ARBA" id="ARBA00023160"/>
    </source>
</evidence>
<evidence type="ECO:0000256" key="14">
    <source>
        <dbReference type="PIRNR" id="PIRNR000447"/>
    </source>
</evidence>
<dbReference type="EC" id="2.3.1.179" evidence="3 14"/>
<evidence type="ECO:0000256" key="13">
    <source>
        <dbReference type="ARBA" id="ARBA00047659"/>
    </source>
</evidence>
<dbReference type="PROSITE" id="PS52004">
    <property type="entry name" value="KS3_2"/>
    <property type="match status" value="1"/>
</dbReference>
<evidence type="ECO:0000256" key="7">
    <source>
        <dbReference type="ARBA" id="ARBA00022832"/>
    </source>
</evidence>
<dbReference type="SUPFAM" id="SSF53901">
    <property type="entry name" value="Thiolase-like"/>
    <property type="match status" value="2"/>
</dbReference>
<evidence type="ECO:0000256" key="2">
    <source>
        <dbReference type="ARBA" id="ARBA00008467"/>
    </source>
</evidence>
<reference evidence="18" key="1">
    <citation type="submission" date="2019-09" db="EMBL/GenBank/DDBJ databases">
        <title>Characterisation of the sponge microbiome using genome-centric metagenomics.</title>
        <authorList>
            <person name="Engelberts J.P."/>
            <person name="Robbins S.J."/>
            <person name="De Goeij J.M."/>
            <person name="Aranda M."/>
            <person name="Bell S.C."/>
            <person name="Webster N.S."/>
        </authorList>
    </citation>
    <scope>NUCLEOTIDE SEQUENCE</scope>
    <source>
        <strain evidence="18">SB0664_bin_27</strain>
    </source>
</reference>
<evidence type="ECO:0000256" key="11">
    <source>
        <dbReference type="ARBA" id="ARBA00024006"/>
    </source>
</evidence>
<comment type="catalytic activity">
    <reaction evidence="12 14">
        <text>(9Z)-hexadecenoyl-[ACP] + malonyl-[ACP] + H(+) = 3-oxo-(11Z)-octadecenoyl-[ACP] + holo-[ACP] + CO2</text>
        <dbReference type="Rhea" id="RHEA:55040"/>
        <dbReference type="Rhea" id="RHEA-COMP:9623"/>
        <dbReference type="Rhea" id="RHEA-COMP:9685"/>
        <dbReference type="Rhea" id="RHEA-COMP:10800"/>
        <dbReference type="Rhea" id="RHEA-COMP:14074"/>
        <dbReference type="ChEBI" id="CHEBI:15378"/>
        <dbReference type="ChEBI" id="CHEBI:16526"/>
        <dbReference type="ChEBI" id="CHEBI:64479"/>
        <dbReference type="ChEBI" id="CHEBI:78449"/>
        <dbReference type="ChEBI" id="CHEBI:83989"/>
        <dbReference type="ChEBI" id="CHEBI:138538"/>
        <dbReference type="EC" id="2.3.1.179"/>
    </reaction>
</comment>
<comment type="pathway">
    <text evidence="1 14">Lipid metabolism; fatty acid biosynthesis.</text>
</comment>
<evidence type="ECO:0000256" key="16">
    <source>
        <dbReference type="RuleBase" id="RU003694"/>
    </source>
</evidence>
<comment type="similarity">
    <text evidence="2 14 16">Belongs to the thiolase-like superfamily. Beta-ketoacyl-ACP synthases family.</text>
</comment>
<keyword evidence="5 14" id="KW-0444">Lipid biosynthesis</keyword>
<dbReference type="InterPro" id="IPR020841">
    <property type="entry name" value="PKS_Beta-ketoAc_synthase_dom"/>
</dbReference>
<dbReference type="AlphaFoldDB" id="A0A6B0YQA9"/>
<feature type="domain" description="Ketosynthase family 3 (KS3)" evidence="17">
    <location>
        <begin position="8"/>
        <end position="419"/>
    </location>
</feature>
<dbReference type="PANTHER" id="PTHR11712">
    <property type="entry name" value="POLYKETIDE SYNTHASE-RELATED"/>
    <property type="match status" value="1"/>
</dbReference>
<dbReference type="PANTHER" id="PTHR11712:SF336">
    <property type="entry name" value="3-OXOACYL-[ACYL-CARRIER-PROTEIN] SYNTHASE, MITOCHONDRIAL"/>
    <property type="match status" value="1"/>
</dbReference>
<sequence length="425" mass="45358">MYSSNGQPRRVVITGIGALTPLGLTADDTWDALLAGRSGIETVTKFDTSELNTRFAGELKGFEAKNYMDRKEARRLDPYIHYALVATEQALTDSGIDLSKETPTDIGVLIASGTGGLTSLLDNFRLTEKRGLRKVSPFLIPNMLVDSAAGKIAILYDFRGPNFSVVNACASGTAATGEAFEVIRRGDAQVMVTGGAEAALLPIIMAGFDIMGAMSQRNDDPSSACRPFDSDRDGFVMSEGSAILILESLEHALARDAEIYAEVIGYGNSADAYHMAAPHFDGQGAEDAMNMALRKAASYGVKRTDVNYVNAHGTSTELNDPGETKAIKRALGEHAYKVNISSTKSMLGHLLGAAGAIEAIICLKTIKEGVIPPTINLDNPDPSCDLNYTPLRSVQADVAVTMSNSFGFGGHNSCLMLRRFEENGV</sequence>
<dbReference type="InterPro" id="IPR014030">
    <property type="entry name" value="Ketoacyl_synth_N"/>
</dbReference>
<comment type="caution">
    <text evidence="18">The sequence shown here is derived from an EMBL/GenBank/DDBJ whole genome shotgun (WGS) entry which is preliminary data.</text>
</comment>
<dbReference type="GO" id="GO:0006633">
    <property type="term" value="P:fatty acid biosynthetic process"/>
    <property type="evidence" value="ECO:0007669"/>
    <property type="project" value="UniProtKB-UniRule"/>
</dbReference>
<evidence type="ECO:0000256" key="4">
    <source>
        <dbReference type="ARBA" id="ARBA00014657"/>
    </source>
</evidence>
<accession>A0A6B0YQA9</accession>
<dbReference type="GO" id="GO:0004315">
    <property type="term" value="F:3-oxoacyl-[acyl-carrier-protein] synthase activity"/>
    <property type="evidence" value="ECO:0007669"/>
    <property type="project" value="UniProtKB-UniRule"/>
</dbReference>
<dbReference type="EMBL" id="VXRG01000058">
    <property type="protein sequence ID" value="MXY93103.1"/>
    <property type="molecule type" value="Genomic_DNA"/>
</dbReference>
<dbReference type="SMART" id="SM00825">
    <property type="entry name" value="PKS_KS"/>
    <property type="match status" value="1"/>
</dbReference>
<comment type="catalytic activity">
    <reaction evidence="13 14">
        <text>a fatty acyl-[ACP] + malonyl-[ACP] + H(+) = a 3-oxoacyl-[ACP] + holo-[ACP] + CO2</text>
        <dbReference type="Rhea" id="RHEA:22836"/>
        <dbReference type="Rhea" id="RHEA-COMP:9623"/>
        <dbReference type="Rhea" id="RHEA-COMP:9685"/>
        <dbReference type="Rhea" id="RHEA-COMP:9916"/>
        <dbReference type="Rhea" id="RHEA-COMP:14125"/>
        <dbReference type="ChEBI" id="CHEBI:15378"/>
        <dbReference type="ChEBI" id="CHEBI:16526"/>
        <dbReference type="ChEBI" id="CHEBI:64479"/>
        <dbReference type="ChEBI" id="CHEBI:78449"/>
        <dbReference type="ChEBI" id="CHEBI:78776"/>
        <dbReference type="ChEBI" id="CHEBI:138651"/>
    </reaction>
</comment>
<dbReference type="Gene3D" id="3.40.47.10">
    <property type="match status" value="1"/>
</dbReference>
<evidence type="ECO:0000256" key="3">
    <source>
        <dbReference type="ARBA" id="ARBA00012356"/>
    </source>
</evidence>
<dbReference type="InterPro" id="IPR014031">
    <property type="entry name" value="Ketoacyl_synth_C"/>
</dbReference>
<dbReference type="InterPro" id="IPR000794">
    <property type="entry name" value="Beta-ketoacyl_synthase"/>
</dbReference>
<evidence type="ECO:0000256" key="15">
    <source>
        <dbReference type="PIRSR" id="PIRSR000447-1"/>
    </source>
</evidence>
<evidence type="ECO:0000256" key="12">
    <source>
        <dbReference type="ARBA" id="ARBA00047318"/>
    </source>
</evidence>
<keyword evidence="9 14" id="KW-0275">Fatty acid biosynthesis</keyword>
<evidence type="ECO:0000256" key="8">
    <source>
        <dbReference type="ARBA" id="ARBA00023098"/>
    </source>
</evidence>
<gene>
    <name evidence="18" type="primary">fabF</name>
    <name evidence="18" type="ORF">F4Y42_06580</name>
</gene>
<dbReference type="InterPro" id="IPR016039">
    <property type="entry name" value="Thiolase-like"/>
</dbReference>
<keyword evidence="6 14" id="KW-0808">Transferase</keyword>
<evidence type="ECO:0000259" key="17">
    <source>
        <dbReference type="PROSITE" id="PS52004"/>
    </source>
</evidence>
<keyword evidence="8" id="KW-0443">Lipid metabolism</keyword>
<name>A0A6B0YQA9_9CHLR</name>
<dbReference type="PIRSF" id="PIRSF000447">
    <property type="entry name" value="KAS_II"/>
    <property type="match status" value="1"/>
</dbReference>
<comment type="function">
    <text evidence="11 14">Involved in the type II fatty acid elongation cycle. Catalyzes the elongation of a wide range of acyl-ACP by the addition of two carbons from malonyl-ACP to an acyl acceptor. Can efficiently catalyze the conversion of palmitoleoyl-ACP (cis-hexadec-9-enoyl-ACP) to cis-vaccenoyl-ACP (cis-octadec-11-enoyl-ACP), an essential step in the thermal regulation of fatty acid composition.</text>
</comment>
<proteinExistence type="inferred from homology"/>
<dbReference type="UniPathway" id="UPA00094"/>
<keyword evidence="10 14" id="KW-0012">Acyltransferase</keyword>
<protein>
    <recommendedName>
        <fullName evidence="4 14">3-oxoacyl-[acyl-carrier-protein] synthase 2</fullName>
        <ecNumber evidence="3 14">2.3.1.179</ecNumber>
    </recommendedName>
</protein>
<dbReference type="NCBIfam" id="TIGR03150">
    <property type="entry name" value="fabF"/>
    <property type="match status" value="1"/>
</dbReference>
<evidence type="ECO:0000256" key="5">
    <source>
        <dbReference type="ARBA" id="ARBA00022516"/>
    </source>
</evidence>
<dbReference type="NCBIfam" id="NF005589">
    <property type="entry name" value="PRK07314.1"/>
    <property type="match status" value="1"/>
</dbReference>
<keyword evidence="7" id="KW-0276">Fatty acid metabolism</keyword>
<dbReference type="Pfam" id="PF02801">
    <property type="entry name" value="Ketoacyl-synt_C"/>
    <property type="match status" value="1"/>
</dbReference>
<feature type="active site" description="For beta-ketoacyl synthase activity" evidence="15">
    <location>
        <position position="169"/>
    </location>
</feature>
<dbReference type="CDD" id="cd00834">
    <property type="entry name" value="KAS_I_II"/>
    <property type="match status" value="1"/>
</dbReference>
<dbReference type="Pfam" id="PF00109">
    <property type="entry name" value="ketoacyl-synt"/>
    <property type="match status" value="1"/>
</dbReference>
<dbReference type="GO" id="GO:0005829">
    <property type="term" value="C:cytosol"/>
    <property type="evidence" value="ECO:0007669"/>
    <property type="project" value="TreeGrafter"/>
</dbReference>
<organism evidence="18">
    <name type="scientific">Caldilineaceae bacterium SB0664_bin_27</name>
    <dbReference type="NCBI Taxonomy" id="2605260"/>
    <lineage>
        <taxon>Bacteria</taxon>
        <taxon>Bacillati</taxon>
        <taxon>Chloroflexota</taxon>
        <taxon>Caldilineae</taxon>
        <taxon>Caldilineales</taxon>
        <taxon>Caldilineaceae</taxon>
    </lineage>
</organism>
<evidence type="ECO:0000256" key="6">
    <source>
        <dbReference type="ARBA" id="ARBA00022679"/>
    </source>
</evidence>